<keyword evidence="10" id="KW-1185">Reference proteome</keyword>
<dbReference type="InterPro" id="IPR002781">
    <property type="entry name" value="TM_pro_TauE-like"/>
</dbReference>
<accession>A0ABS4YV26</accession>
<dbReference type="PANTHER" id="PTHR30269:SF0">
    <property type="entry name" value="MEMBRANE TRANSPORTER PROTEIN YFCA-RELATED"/>
    <property type="match status" value="1"/>
</dbReference>
<evidence type="ECO:0000256" key="4">
    <source>
        <dbReference type="ARBA" id="ARBA00022475"/>
    </source>
</evidence>
<organism evidence="9 10">
    <name type="scientific">Arthrobacter stackebrandtii</name>
    <dbReference type="NCBI Taxonomy" id="272161"/>
    <lineage>
        <taxon>Bacteria</taxon>
        <taxon>Bacillati</taxon>
        <taxon>Actinomycetota</taxon>
        <taxon>Actinomycetes</taxon>
        <taxon>Micrococcales</taxon>
        <taxon>Micrococcaceae</taxon>
        <taxon>Arthrobacter</taxon>
    </lineage>
</organism>
<comment type="subcellular location">
    <subcellularLocation>
        <location evidence="1 8">Cell membrane</location>
        <topology evidence="1 8">Multi-pass membrane protein</topology>
    </subcellularLocation>
</comment>
<protein>
    <recommendedName>
        <fullName evidence="8">Probable membrane transporter protein</fullName>
    </recommendedName>
</protein>
<feature type="transmembrane region" description="Helical" evidence="8">
    <location>
        <begin position="75"/>
        <end position="94"/>
    </location>
</feature>
<reference evidence="9 10" key="1">
    <citation type="submission" date="2021-03" db="EMBL/GenBank/DDBJ databases">
        <title>Sequencing the genomes of 1000 actinobacteria strains.</title>
        <authorList>
            <person name="Klenk H.-P."/>
        </authorList>
    </citation>
    <scope>NUCLEOTIDE SEQUENCE [LARGE SCALE GENOMIC DNA]</scope>
    <source>
        <strain evidence="9 10">DSM 16005</strain>
    </source>
</reference>
<proteinExistence type="inferred from homology"/>
<dbReference type="InterPro" id="IPR052017">
    <property type="entry name" value="TSUP"/>
</dbReference>
<evidence type="ECO:0000313" key="9">
    <source>
        <dbReference type="EMBL" id="MBP2412594.1"/>
    </source>
</evidence>
<dbReference type="EMBL" id="JAGIOI010000001">
    <property type="protein sequence ID" value="MBP2412594.1"/>
    <property type="molecule type" value="Genomic_DNA"/>
</dbReference>
<evidence type="ECO:0000256" key="7">
    <source>
        <dbReference type="ARBA" id="ARBA00023136"/>
    </source>
</evidence>
<feature type="transmembrane region" description="Helical" evidence="8">
    <location>
        <begin position="100"/>
        <end position="119"/>
    </location>
</feature>
<comment type="caution">
    <text evidence="9">The sequence shown here is derived from an EMBL/GenBank/DDBJ whole genome shotgun (WGS) entry which is preliminary data.</text>
</comment>
<evidence type="ECO:0000256" key="3">
    <source>
        <dbReference type="ARBA" id="ARBA00022448"/>
    </source>
</evidence>
<feature type="transmembrane region" description="Helical" evidence="8">
    <location>
        <begin position="238"/>
        <end position="258"/>
    </location>
</feature>
<evidence type="ECO:0000313" key="10">
    <source>
        <dbReference type="Proteomes" id="UP000711614"/>
    </source>
</evidence>
<evidence type="ECO:0000256" key="5">
    <source>
        <dbReference type="ARBA" id="ARBA00022692"/>
    </source>
</evidence>
<comment type="similarity">
    <text evidence="2 8">Belongs to the 4-toluene sulfonate uptake permease (TSUP) (TC 2.A.102) family.</text>
</comment>
<dbReference type="RefSeq" id="WP_209678850.1">
    <property type="nucleotide sequence ID" value="NZ_JAGIOI010000001.1"/>
</dbReference>
<keyword evidence="7 8" id="KW-0472">Membrane</keyword>
<evidence type="ECO:0000256" key="2">
    <source>
        <dbReference type="ARBA" id="ARBA00009142"/>
    </source>
</evidence>
<keyword evidence="4 8" id="KW-1003">Cell membrane</keyword>
<evidence type="ECO:0000256" key="6">
    <source>
        <dbReference type="ARBA" id="ARBA00022989"/>
    </source>
</evidence>
<dbReference type="Pfam" id="PF01925">
    <property type="entry name" value="TauE"/>
    <property type="match status" value="1"/>
</dbReference>
<dbReference type="Proteomes" id="UP000711614">
    <property type="component" value="Unassembled WGS sequence"/>
</dbReference>
<sequence>MLELAAILLAGFWAGMINVVVGSGTLVTFPVLLLFGYPPLTANISNNIGLVAGGLSGTWGYRRELAPNKATLMRLLPASAAGGLVGAVLLLVLPATAFNAIVPALIVLGILMVAFGPALQRRMATRRYTGPREDGAGPSRSTAGLVAGIFVLGMYGGYFGAAQGILIVGLMSIVTTLALQQINAVKNVLTTTVNAVAALTFIIVAGAYIDWKVVGLIAVGSLLGGLVGARFGRRLPPAALRATIIIVGTAALVKMLFFP</sequence>
<keyword evidence="6 8" id="KW-1133">Transmembrane helix</keyword>
<dbReference type="PANTHER" id="PTHR30269">
    <property type="entry name" value="TRANSMEMBRANE PROTEIN YFCA"/>
    <property type="match status" value="1"/>
</dbReference>
<feature type="transmembrane region" description="Helical" evidence="8">
    <location>
        <begin position="214"/>
        <end position="231"/>
    </location>
</feature>
<gene>
    <name evidence="9" type="ORF">JOF48_001393</name>
</gene>
<keyword evidence="3" id="KW-0813">Transport</keyword>
<evidence type="ECO:0000256" key="1">
    <source>
        <dbReference type="ARBA" id="ARBA00004651"/>
    </source>
</evidence>
<name>A0ABS4YV26_9MICC</name>
<feature type="transmembrane region" description="Helical" evidence="8">
    <location>
        <begin position="189"/>
        <end position="208"/>
    </location>
</feature>
<keyword evidence="5 8" id="KW-0812">Transmembrane</keyword>
<evidence type="ECO:0000256" key="8">
    <source>
        <dbReference type="RuleBase" id="RU363041"/>
    </source>
</evidence>